<evidence type="ECO:0000313" key="4">
    <source>
        <dbReference type="Proteomes" id="UP001500466"/>
    </source>
</evidence>
<dbReference type="PANTHER" id="PTHR42760:SF133">
    <property type="entry name" value="3-OXOACYL-[ACYL-CARRIER-PROTEIN] REDUCTASE"/>
    <property type="match status" value="1"/>
</dbReference>
<dbReference type="PRINTS" id="PR00080">
    <property type="entry name" value="SDRFAMILY"/>
</dbReference>
<dbReference type="PRINTS" id="PR00081">
    <property type="entry name" value="GDHRDH"/>
</dbReference>
<dbReference type="Pfam" id="PF13561">
    <property type="entry name" value="adh_short_C2"/>
    <property type="match status" value="1"/>
</dbReference>
<dbReference type="InterPro" id="IPR036291">
    <property type="entry name" value="NAD(P)-bd_dom_sf"/>
</dbReference>
<dbReference type="EMBL" id="BAABHS010000042">
    <property type="protein sequence ID" value="GAA4991158.1"/>
    <property type="molecule type" value="Genomic_DNA"/>
</dbReference>
<evidence type="ECO:0000256" key="1">
    <source>
        <dbReference type="ARBA" id="ARBA00006484"/>
    </source>
</evidence>
<keyword evidence="2" id="KW-0560">Oxidoreductase</keyword>
<reference evidence="4" key="1">
    <citation type="journal article" date="2019" name="Int. J. Syst. Evol. Microbiol.">
        <title>The Global Catalogue of Microorganisms (GCM) 10K type strain sequencing project: providing services to taxonomists for standard genome sequencing and annotation.</title>
        <authorList>
            <consortium name="The Broad Institute Genomics Platform"/>
            <consortium name="The Broad Institute Genome Sequencing Center for Infectious Disease"/>
            <person name="Wu L."/>
            <person name="Ma J."/>
        </authorList>
    </citation>
    <scope>NUCLEOTIDE SEQUENCE [LARGE SCALE GENOMIC DNA]</scope>
    <source>
        <strain evidence="4">JCM 17986</strain>
    </source>
</reference>
<comment type="caution">
    <text evidence="3">The sequence shown here is derived from an EMBL/GenBank/DDBJ whole genome shotgun (WGS) entry which is preliminary data.</text>
</comment>
<dbReference type="InterPro" id="IPR002347">
    <property type="entry name" value="SDR_fam"/>
</dbReference>
<evidence type="ECO:0000313" key="3">
    <source>
        <dbReference type="EMBL" id="GAA4991158.1"/>
    </source>
</evidence>
<dbReference type="Gene3D" id="3.40.50.720">
    <property type="entry name" value="NAD(P)-binding Rossmann-like Domain"/>
    <property type="match status" value="1"/>
</dbReference>
<accession>A0ABP9I8T1</accession>
<protein>
    <submittedName>
        <fullName evidence="3">SDR family oxidoreductase</fullName>
    </submittedName>
</protein>
<keyword evidence="4" id="KW-1185">Reference proteome</keyword>
<dbReference type="CDD" id="cd05233">
    <property type="entry name" value="SDR_c"/>
    <property type="match status" value="1"/>
</dbReference>
<dbReference type="PANTHER" id="PTHR42760">
    <property type="entry name" value="SHORT-CHAIN DEHYDROGENASES/REDUCTASES FAMILY MEMBER"/>
    <property type="match status" value="1"/>
</dbReference>
<organism evidence="3 4">
    <name type="scientific">Yinghuangia aomiensis</name>
    <dbReference type="NCBI Taxonomy" id="676205"/>
    <lineage>
        <taxon>Bacteria</taxon>
        <taxon>Bacillati</taxon>
        <taxon>Actinomycetota</taxon>
        <taxon>Actinomycetes</taxon>
        <taxon>Kitasatosporales</taxon>
        <taxon>Streptomycetaceae</taxon>
        <taxon>Yinghuangia</taxon>
    </lineage>
</organism>
<gene>
    <name evidence="3" type="ORF">GCM10023205_73820</name>
</gene>
<proteinExistence type="inferred from homology"/>
<dbReference type="Proteomes" id="UP001500466">
    <property type="component" value="Unassembled WGS sequence"/>
</dbReference>
<sequence length="242" mass="25338">MVTTMRFQDKRVFITGAASGIGAATYELFRREGARVVGVDVNASDDLLHCDVADPESVTRAMKETVDGLGGLDICVNVAGINAMVSFEDMTLEVWQKILGVNVTGPMLVTKAALPHLRESRGNVVTVASISGMRAQPYFSAYGTSKAGLLNLMKSLAVELAADQVRVNCVCPGGVGALPSPDEAAQIPGLDGIDLSLLMRMQGVLPGVTEQADIAEAIAYLASDAARSVTGAALVVDRATVW</sequence>
<evidence type="ECO:0000256" key="2">
    <source>
        <dbReference type="ARBA" id="ARBA00023002"/>
    </source>
</evidence>
<dbReference type="InterPro" id="IPR020904">
    <property type="entry name" value="Sc_DH/Rdtase_CS"/>
</dbReference>
<name>A0ABP9I8T1_9ACTN</name>
<dbReference type="PROSITE" id="PS00061">
    <property type="entry name" value="ADH_SHORT"/>
    <property type="match status" value="1"/>
</dbReference>
<dbReference type="SUPFAM" id="SSF51735">
    <property type="entry name" value="NAD(P)-binding Rossmann-fold domains"/>
    <property type="match status" value="1"/>
</dbReference>
<comment type="similarity">
    <text evidence="1">Belongs to the short-chain dehydrogenases/reductases (SDR) family.</text>
</comment>